<dbReference type="InterPro" id="IPR003033">
    <property type="entry name" value="SCP2_sterol-bd_dom"/>
</dbReference>
<dbReference type="EMBL" id="CP116942">
    <property type="protein sequence ID" value="WCO68351.1"/>
    <property type="molecule type" value="Genomic_DNA"/>
</dbReference>
<reference evidence="2" key="1">
    <citation type="submission" date="2023-01" db="EMBL/GenBank/DDBJ databases">
        <title>The diversity of Class Acidimicrobiia in South China Sea sediment environments and the proposal of Iamia marina sp. nov., a novel species of the genus Iamia.</title>
        <authorList>
            <person name="He Y."/>
            <person name="Tian X."/>
        </authorList>
    </citation>
    <scope>NUCLEOTIDE SEQUENCE</scope>
    <source>
        <strain evidence="2">DSM 19957</strain>
    </source>
</reference>
<dbReference type="KEGG" id="ima:PO878_06370"/>
<protein>
    <submittedName>
        <fullName evidence="2">SCP2 sterol-binding domain-containing protein</fullName>
    </submittedName>
</protein>
<name>A0AAE9YI90_9ACTN</name>
<accession>A0AAE9YI90</accession>
<dbReference type="Pfam" id="PF02036">
    <property type="entry name" value="SCP2"/>
    <property type="match status" value="1"/>
</dbReference>
<dbReference type="RefSeq" id="WP_272737868.1">
    <property type="nucleotide sequence ID" value="NZ_CP116942.1"/>
</dbReference>
<dbReference type="AlphaFoldDB" id="A0AAE9YI90"/>
<dbReference type="SUPFAM" id="SSF55718">
    <property type="entry name" value="SCP-like"/>
    <property type="match status" value="1"/>
</dbReference>
<sequence length="128" mass="14059">MAKYLTQEWLDLQCELAQDFPERPGATARMQYVVTGTPEGDVSYVTVIDDGKMVENVLGTDDAAEFTLASTYDDSVKILQGELDANAAFMQGRIKVTGNMGKLMSLMPLTQSPEYKAIQAQVAEQTEL</sequence>
<organism evidence="2 3">
    <name type="scientific">Iamia majanohamensis</name>
    <dbReference type="NCBI Taxonomy" id="467976"/>
    <lineage>
        <taxon>Bacteria</taxon>
        <taxon>Bacillati</taxon>
        <taxon>Actinomycetota</taxon>
        <taxon>Acidimicrobiia</taxon>
        <taxon>Acidimicrobiales</taxon>
        <taxon>Iamiaceae</taxon>
        <taxon>Iamia</taxon>
    </lineage>
</organism>
<proteinExistence type="predicted"/>
<evidence type="ECO:0000313" key="3">
    <source>
        <dbReference type="Proteomes" id="UP001216390"/>
    </source>
</evidence>
<gene>
    <name evidence="2" type="ORF">PO878_06370</name>
</gene>
<dbReference type="Gene3D" id="3.30.1050.10">
    <property type="entry name" value="SCP2 sterol-binding domain"/>
    <property type="match status" value="1"/>
</dbReference>
<keyword evidence="3" id="KW-1185">Reference proteome</keyword>
<evidence type="ECO:0000259" key="1">
    <source>
        <dbReference type="Pfam" id="PF02036"/>
    </source>
</evidence>
<dbReference type="Proteomes" id="UP001216390">
    <property type="component" value="Chromosome"/>
</dbReference>
<dbReference type="InterPro" id="IPR036527">
    <property type="entry name" value="SCP2_sterol-bd_dom_sf"/>
</dbReference>
<evidence type="ECO:0000313" key="2">
    <source>
        <dbReference type="EMBL" id="WCO68351.1"/>
    </source>
</evidence>
<feature type="domain" description="SCP2" evidence="1">
    <location>
        <begin position="30"/>
        <end position="109"/>
    </location>
</feature>